<dbReference type="InterPro" id="IPR050111">
    <property type="entry name" value="C-type_lectin/snaclec_domain"/>
</dbReference>
<dbReference type="EMBL" id="JABFDY010000006">
    <property type="protein sequence ID" value="KAF7706692.1"/>
    <property type="molecule type" value="Genomic_DNA"/>
</dbReference>
<evidence type="ECO:0000313" key="4">
    <source>
        <dbReference type="Proteomes" id="UP000606274"/>
    </source>
</evidence>
<evidence type="ECO:0000259" key="2">
    <source>
        <dbReference type="PROSITE" id="PS50041"/>
    </source>
</evidence>
<dbReference type="AlphaFoldDB" id="A0A8T0BHG9"/>
<dbReference type="CDD" id="cd00037">
    <property type="entry name" value="CLECT"/>
    <property type="match status" value="1"/>
</dbReference>
<evidence type="ECO:0000256" key="1">
    <source>
        <dbReference type="ARBA" id="ARBA00023157"/>
    </source>
</evidence>
<comment type="caution">
    <text evidence="3">The sequence shown here is derived from an EMBL/GenBank/DDBJ whole genome shotgun (WGS) entry which is preliminary data.</text>
</comment>
<keyword evidence="4" id="KW-1185">Reference proteome</keyword>
<organism evidence="3 4">
    <name type="scientific">Silurus meridionalis</name>
    <name type="common">Southern catfish</name>
    <name type="synonym">Silurus soldatovi meridionalis</name>
    <dbReference type="NCBI Taxonomy" id="175797"/>
    <lineage>
        <taxon>Eukaryota</taxon>
        <taxon>Metazoa</taxon>
        <taxon>Chordata</taxon>
        <taxon>Craniata</taxon>
        <taxon>Vertebrata</taxon>
        <taxon>Euteleostomi</taxon>
        <taxon>Actinopterygii</taxon>
        <taxon>Neopterygii</taxon>
        <taxon>Teleostei</taxon>
        <taxon>Ostariophysi</taxon>
        <taxon>Siluriformes</taxon>
        <taxon>Siluridae</taxon>
        <taxon>Silurus</taxon>
    </lineage>
</organism>
<proteinExistence type="predicted"/>
<feature type="domain" description="C-type lectin" evidence="2">
    <location>
        <begin position="101"/>
        <end position="219"/>
    </location>
</feature>
<sequence length="223" mass="25988">MLLGRNRYKQKIFPASLYKPHYLPQAVTSSKERLIIALISRTMARHTKVVLLLLLAFTVIAFADVEKHLSEEYFDQLVQEAINRKERGECLGCCPLGWVKFNTRCYSYHGVSMDWASAENQCLKLGANLLSVHSENDYQLAKALIRAYDPVQNPTWLGLSNCQKRNSWFWNDGTKLSFTKWNQNEPNFNNRECCAHMNWERQKDWNDIPCDNSYPFVCAKRIN</sequence>
<gene>
    <name evidence="3" type="ORF">HF521_019946</name>
</gene>
<dbReference type="InterPro" id="IPR002353">
    <property type="entry name" value="AntifreezeII"/>
</dbReference>
<dbReference type="InterPro" id="IPR016187">
    <property type="entry name" value="CTDL_fold"/>
</dbReference>
<dbReference type="Pfam" id="PF00059">
    <property type="entry name" value="Lectin_C"/>
    <property type="match status" value="1"/>
</dbReference>
<dbReference type="PROSITE" id="PS00615">
    <property type="entry name" value="C_TYPE_LECTIN_1"/>
    <property type="match status" value="1"/>
</dbReference>
<dbReference type="SUPFAM" id="SSF56436">
    <property type="entry name" value="C-type lectin-like"/>
    <property type="match status" value="1"/>
</dbReference>
<reference evidence="3" key="1">
    <citation type="submission" date="2020-08" db="EMBL/GenBank/DDBJ databases">
        <title>Chromosome-level assembly of Southern catfish (Silurus meridionalis) provides insights into visual adaptation to the nocturnal and benthic lifestyles.</title>
        <authorList>
            <person name="Zhang Y."/>
            <person name="Wang D."/>
            <person name="Peng Z."/>
        </authorList>
    </citation>
    <scope>NUCLEOTIDE SEQUENCE</scope>
    <source>
        <strain evidence="3">SWU-2019-XX</strain>
        <tissue evidence="3">Muscle</tissue>
    </source>
</reference>
<dbReference type="InterPro" id="IPR016186">
    <property type="entry name" value="C-type_lectin-like/link_sf"/>
</dbReference>
<dbReference type="Proteomes" id="UP000606274">
    <property type="component" value="Unassembled WGS sequence"/>
</dbReference>
<protein>
    <recommendedName>
        <fullName evidence="2">C-type lectin domain-containing protein</fullName>
    </recommendedName>
</protein>
<dbReference type="PROSITE" id="PS50041">
    <property type="entry name" value="C_TYPE_LECTIN_2"/>
    <property type="match status" value="1"/>
</dbReference>
<dbReference type="InterPro" id="IPR018378">
    <property type="entry name" value="C-type_lectin_CS"/>
</dbReference>
<dbReference type="PRINTS" id="PR00356">
    <property type="entry name" value="ANTIFREEZEII"/>
</dbReference>
<accession>A0A8T0BHG9</accession>
<name>A0A8T0BHG9_SILME</name>
<keyword evidence="1" id="KW-1015">Disulfide bond</keyword>
<evidence type="ECO:0000313" key="3">
    <source>
        <dbReference type="EMBL" id="KAF7706692.1"/>
    </source>
</evidence>
<dbReference type="SMART" id="SM00034">
    <property type="entry name" value="CLECT"/>
    <property type="match status" value="1"/>
</dbReference>
<dbReference type="InterPro" id="IPR001304">
    <property type="entry name" value="C-type_lectin-like"/>
</dbReference>
<dbReference type="Gene3D" id="3.10.100.10">
    <property type="entry name" value="Mannose-Binding Protein A, subunit A"/>
    <property type="match status" value="1"/>
</dbReference>
<dbReference type="PANTHER" id="PTHR22803">
    <property type="entry name" value="MANNOSE, PHOSPHOLIPASE, LECTIN RECEPTOR RELATED"/>
    <property type="match status" value="1"/>
</dbReference>